<dbReference type="AlphaFoldDB" id="A0ABD3QIA8"/>
<dbReference type="EMBL" id="JABMIG020000035">
    <property type="protein sequence ID" value="KAL3799924.1"/>
    <property type="molecule type" value="Genomic_DNA"/>
</dbReference>
<organism evidence="4 5">
    <name type="scientific">Cyclotella cryptica</name>
    <dbReference type="NCBI Taxonomy" id="29204"/>
    <lineage>
        <taxon>Eukaryota</taxon>
        <taxon>Sar</taxon>
        <taxon>Stramenopiles</taxon>
        <taxon>Ochrophyta</taxon>
        <taxon>Bacillariophyta</taxon>
        <taxon>Coscinodiscophyceae</taxon>
        <taxon>Thalassiosirophycidae</taxon>
        <taxon>Stephanodiscales</taxon>
        <taxon>Stephanodiscaceae</taxon>
        <taxon>Cyclotella</taxon>
    </lineage>
</organism>
<dbReference type="GO" id="GO:0031047">
    <property type="term" value="P:regulatory ncRNA-mediated gene silencing"/>
    <property type="evidence" value="ECO:0007669"/>
    <property type="project" value="UniProtKB-KW"/>
</dbReference>
<dbReference type="GO" id="GO:0003723">
    <property type="term" value="F:RNA binding"/>
    <property type="evidence" value="ECO:0007669"/>
    <property type="project" value="UniProtKB-KW"/>
</dbReference>
<feature type="region of interest" description="Disordered" evidence="2">
    <location>
        <begin position="387"/>
        <end position="442"/>
    </location>
</feature>
<dbReference type="Pfam" id="PF05183">
    <property type="entry name" value="RdRP"/>
    <property type="match status" value="1"/>
</dbReference>
<dbReference type="GO" id="GO:0003968">
    <property type="term" value="F:RNA-directed RNA polymerase activity"/>
    <property type="evidence" value="ECO:0007669"/>
    <property type="project" value="UniProtKB-KW"/>
</dbReference>
<sequence>MPLRTLFQNSNVQTIGQLFKLKRNDDATAKTQTQRRDGRRRRHRHRSPENASAPRIIVRDEEPRPSTEPEVDTEERQTVDEHVPSSDLTSHNATNLAVHYGDAMDVELQSLLREERWVDDEIVKDAFVAVEETSSPFPRNPNETRQDPVIQRPLVRDHPNVANTEERSLEPPTIDDVASFVTANDDMENSSLTSLSYNQHQQQLDASEENTVFDSFSNFTKAELTVEHFHVGDEVRVCGTHPTHRNKRGTVMGETKCFVKVLLEGSTLVKPTNISPKFLMVEVRSVSVATNNRPSSASTTTTPTTTVYAAAENVVEKEKVNHSIKPRSTEGSETSNVFHEGDEIQVLSVHPNHGDKCGVVIRTTDCFVIFAESFTKKEIRIKPKFLSHASATRDSSRHSDDDGGAPNSAECSVVAPKPTSQKRLMNKASNGTSNKSHVQTKPKAILSTEPAQFVLERLCYIIPNLAADSAFKQIWRGKYRIRDLELPLGKNSFYIPPLDLKIEEGGKHYELYHADVKHDPSRGMAFRGMHVKAKKIVSYYVQTDNLREHEESLADFGSLNPRKVWARRQLFLSEAVKLTKKMGLQHVSKADIAMVKDDGTVGCGFIGEQYLESLLGGGAEAKRTIGIQVRIFVPSVGVFKGVLVRKPQSTGPPIELNESLQKVLPSTQEDAADNGYIVIKRTFPSKANLQIGRLFRRDRAVTQSFKRSLQSNEDCKLSDMYIRLLNGLGVSKDITEEYSKLYRNIKHLRHTHLVGVADPTGKLPPNTVFMTGVKRGDLDVDKVFVTRPPCLEPEDGRVLELIATRPRGMSQNEWDWLNTLYFGALVFANQMEGQRPLPELIADGDLDGDLYFVCWDKKIVSNIRDVPIQDDNLCASDVKGTVSYDPDWFDKTQTFISDVNNILCVHNFIGFLFNQSKEIADAKSIRDADAIAFAKAYKQALEFKKHGEKICIPAHLLTRVPEHFHNICQSV</sequence>
<evidence type="ECO:0000313" key="4">
    <source>
        <dbReference type="EMBL" id="KAL3799924.1"/>
    </source>
</evidence>
<evidence type="ECO:0000259" key="3">
    <source>
        <dbReference type="Pfam" id="PF05183"/>
    </source>
</evidence>
<reference evidence="4 5" key="1">
    <citation type="journal article" date="2020" name="G3 (Bethesda)">
        <title>Improved Reference Genome for Cyclotella cryptica CCMP332, a Model for Cell Wall Morphogenesis, Salinity Adaptation, and Lipid Production in Diatoms (Bacillariophyta).</title>
        <authorList>
            <person name="Roberts W.R."/>
            <person name="Downey K.M."/>
            <person name="Ruck E.C."/>
            <person name="Traller J.C."/>
            <person name="Alverson A.J."/>
        </authorList>
    </citation>
    <scope>NUCLEOTIDE SEQUENCE [LARGE SCALE GENOMIC DNA]</scope>
    <source>
        <strain evidence="4 5">CCMP332</strain>
    </source>
</reference>
<feature type="compositionally biased region" description="Polar residues" evidence="2">
    <location>
        <begin position="418"/>
        <end position="439"/>
    </location>
</feature>
<name>A0ABD3QIA8_9STRA</name>
<accession>A0ABD3QIA8</accession>
<dbReference type="PANTHER" id="PTHR23079">
    <property type="entry name" value="RNA-DEPENDENT RNA POLYMERASE"/>
    <property type="match status" value="1"/>
</dbReference>
<dbReference type="InterPro" id="IPR057596">
    <property type="entry name" value="RDRP_core"/>
</dbReference>
<protein>
    <recommendedName>
        <fullName evidence="1">RNA-dependent RNA polymerase</fullName>
        <ecNumber evidence="1">2.7.7.48</ecNumber>
    </recommendedName>
</protein>
<keyword evidence="1" id="KW-0696">RNA-directed RNA polymerase</keyword>
<feature type="compositionally biased region" description="Basic residues" evidence="2">
    <location>
        <begin position="37"/>
        <end position="46"/>
    </location>
</feature>
<keyword evidence="1" id="KW-0808">Transferase</keyword>
<evidence type="ECO:0000256" key="1">
    <source>
        <dbReference type="RuleBase" id="RU363098"/>
    </source>
</evidence>
<dbReference type="PANTHER" id="PTHR23079:SF55">
    <property type="entry name" value="RNA-DIRECTED RNA POLYMERASE"/>
    <property type="match status" value="1"/>
</dbReference>
<dbReference type="Proteomes" id="UP001516023">
    <property type="component" value="Unassembled WGS sequence"/>
</dbReference>
<feature type="compositionally biased region" description="Basic and acidic residues" evidence="2">
    <location>
        <begin position="74"/>
        <end position="84"/>
    </location>
</feature>
<comment type="similarity">
    <text evidence="1">Belongs to the RdRP family.</text>
</comment>
<evidence type="ECO:0000313" key="5">
    <source>
        <dbReference type="Proteomes" id="UP001516023"/>
    </source>
</evidence>
<feature type="compositionally biased region" description="Basic and acidic residues" evidence="2">
    <location>
        <begin position="57"/>
        <end position="67"/>
    </location>
</feature>
<keyword evidence="1" id="KW-0694">RNA-binding</keyword>
<feature type="domain" description="RDRP core" evidence="3">
    <location>
        <begin position="751"/>
        <end position="962"/>
    </location>
</feature>
<keyword evidence="5" id="KW-1185">Reference proteome</keyword>
<comment type="catalytic activity">
    <reaction evidence="1">
        <text>RNA(n) + a ribonucleoside 5'-triphosphate = RNA(n+1) + diphosphate</text>
        <dbReference type="Rhea" id="RHEA:21248"/>
        <dbReference type="Rhea" id="RHEA-COMP:14527"/>
        <dbReference type="Rhea" id="RHEA-COMP:17342"/>
        <dbReference type="ChEBI" id="CHEBI:33019"/>
        <dbReference type="ChEBI" id="CHEBI:61557"/>
        <dbReference type="ChEBI" id="CHEBI:140395"/>
        <dbReference type="EC" id="2.7.7.48"/>
    </reaction>
</comment>
<feature type="region of interest" description="Disordered" evidence="2">
    <location>
        <begin position="23"/>
        <end position="92"/>
    </location>
</feature>
<dbReference type="InterPro" id="IPR007855">
    <property type="entry name" value="RDRP"/>
</dbReference>
<proteinExistence type="inferred from homology"/>
<comment type="caution">
    <text evidence="4">The sequence shown here is derived from an EMBL/GenBank/DDBJ whole genome shotgun (WGS) entry which is preliminary data.</text>
</comment>
<dbReference type="EC" id="2.7.7.48" evidence="1"/>
<gene>
    <name evidence="4" type="ORF">HJC23_007397</name>
</gene>
<evidence type="ECO:0000256" key="2">
    <source>
        <dbReference type="SAM" id="MobiDB-lite"/>
    </source>
</evidence>
<keyword evidence="1" id="KW-0548">Nucleotidyltransferase</keyword>